<feature type="signal peptide" evidence="2">
    <location>
        <begin position="1"/>
        <end position="19"/>
    </location>
</feature>
<keyword evidence="2" id="KW-0732">Signal</keyword>
<evidence type="ECO:0000313" key="5">
    <source>
        <dbReference type="Proteomes" id="UP001174936"/>
    </source>
</evidence>
<feature type="domain" description="WSC" evidence="3">
    <location>
        <begin position="43"/>
        <end position="133"/>
    </location>
</feature>
<sequence>MKSIQLLLAAVFAATTVMAQTPTKPSQTSKGVQKPSAAPTLNVITVQGCFSDPGELKFNSTPQFNDEGSCVKTICFQNGFEVAGTTGGNQCFCGHKYPPKKLVVDDKKCNIGCAGYDLNACGGVGTWTIYNTGLSVVVDTSGEESINNPGGKGSQTTAPVQTVTNVNVVVTSAAAAEGGGPNVGAIAGGVVVGVLAVAAAIGGMFFYMRRKRNREIEEEHQRHAAVNSFVSGKTGSSGGSITDARLDPVMAQRRMSDGSIADNHDYSRKILRVTNA</sequence>
<dbReference type="PROSITE" id="PS51212">
    <property type="entry name" value="WSC"/>
    <property type="match status" value="1"/>
</dbReference>
<organism evidence="4 5">
    <name type="scientific">Cercophora newfieldiana</name>
    <dbReference type="NCBI Taxonomy" id="92897"/>
    <lineage>
        <taxon>Eukaryota</taxon>
        <taxon>Fungi</taxon>
        <taxon>Dikarya</taxon>
        <taxon>Ascomycota</taxon>
        <taxon>Pezizomycotina</taxon>
        <taxon>Sordariomycetes</taxon>
        <taxon>Sordariomycetidae</taxon>
        <taxon>Sordariales</taxon>
        <taxon>Lasiosphaeriaceae</taxon>
        <taxon>Cercophora</taxon>
    </lineage>
</organism>
<evidence type="ECO:0000256" key="1">
    <source>
        <dbReference type="SAM" id="Phobius"/>
    </source>
</evidence>
<reference evidence="4" key="1">
    <citation type="submission" date="2023-06" db="EMBL/GenBank/DDBJ databases">
        <title>Genome-scale phylogeny and comparative genomics of the fungal order Sordariales.</title>
        <authorList>
            <consortium name="Lawrence Berkeley National Laboratory"/>
            <person name="Hensen N."/>
            <person name="Bonometti L."/>
            <person name="Westerberg I."/>
            <person name="Brannstrom I.O."/>
            <person name="Guillou S."/>
            <person name="Cros-Aarteil S."/>
            <person name="Calhoun S."/>
            <person name="Haridas S."/>
            <person name="Kuo A."/>
            <person name="Mondo S."/>
            <person name="Pangilinan J."/>
            <person name="Riley R."/>
            <person name="Labutti K."/>
            <person name="Andreopoulos B."/>
            <person name="Lipzen A."/>
            <person name="Chen C."/>
            <person name="Yanf M."/>
            <person name="Daum C."/>
            <person name="Ng V."/>
            <person name="Clum A."/>
            <person name="Steindorff A."/>
            <person name="Ohm R."/>
            <person name="Martin F."/>
            <person name="Silar P."/>
            <person name="Natvig D."/>
            <person name="Lalanne C."/>
            <person name="Gautier V."/>
            <person name="Ament-Velasquez S.L."/>
            <person name="Kruys A."/>
            <person name="Hutchinson M.I."/>
            <person name="Powell A.J."/>
            <person name="Barry K."/>
            <person name="Miller A.N."/>
            <person name="Grigoriev I.V."/>
            <person name="Debuchy R."/>
            <person name="Gladieux P."/>
            <person name="Thoren M.H."/>
            <person name="Johannesson H."/>
        </authorList>
    </citation>
    <scope>NUCLEOTIDE SEQUENCE</scope>
    <source>
        <strain evidence="4">SMH2532-1</strain>
    </source>
</reference>
<keyword evidence="1" id="KW-0812">Transmembrane</keyword>
<dbReference type="Proteomes" id="UP001174936">
    <property type="component" value="Unassembled WGS sequence"/>
</dbReference>
<dbReference type="SMART" id="SM00321">
    <property type="entry name" value="WSC"/>
    <property type="match status" value="1"/>
</dbReference>
<keyword evidence="1" id="KW-0472">Membrane</keyword>
<gene>
    <name evidence="4" type="ORF">B0T16DRAFT_388812</name>
</gene>
<feature type="chain" id="PRO_5041279335" description="WSC domain-containing protein" evidence="2">
    <location>
        <begin position="20"/>
        <end position="276"/>
    </location>
</feature>
<feature type="transmembrane region" description="Helical" evidence="1">
    <location>
        <begin position="185"/>
        <end position="207"/>
    </location>
</feature>
<accession>A0AA40CTM6</accession>
<comment type="caution">
    <text evidence="4">The sequence shown here is derived from an EMBL/GenBank/DDBJ whole genome shotgun (WGS) entry which is preliminary data.</text>
</comment>
<dbReference type="Pfam" id="PF01822">
    <property type="entry name" value="WSC"/>
    <property type="match status" value="1"/>
</dbReference>
<dbReference type="EMBL" id="JAULSV010000003">
    <property type="protein sequence ID" value="KAK0648619.1"/>
    <property type="molecule type" value="Genomic_DNA"/>
</dbReference>
<keyword evidence="5" id="KW-1185">Reference proteome</keyword>
<keyword evidence="1" id="KW-1133">Transmembrane helix</keyword>
<evidence type="ECO:0000259" key="3">
    <source>
        <dbReference type="PROSITE" id="PS51212"/>
    </source>
</evidence>
<proteinExistence type="predicted"/>
<evidence type="ECO:0000256" key="2">
    <source>
        <dbReference type="SAM" id="SignalP"/>
    </source>
</evidence>
<protein>
    <recommendedName>
        <fullName evidence="3">WSC domain-containing protein</fullName>
    </recommendedName>
</protein>
<evidence type="ECO:0000313" key="4">
    <source>
        <dbReference type="EMBL" id="KAK0648619.1"/>
    </source>
</evidence>
<dbReference type="InterPro" id="IPR002889">
    <property type="entry name" value="WSC_carb-bd"/>
</dbReference>
<name>A0AA40CTM6_9PEZI</name>
<dbReference type="AlphaFoldDB" id="A0AA40CTM6"/>